<sequence length="447" mass="52063">MASAPISLQDVGAKHIPHQDEKFHRETVCDLLHRRNTTFPGAQPVSFARHHLLELQKTDYFMCEKTDGIRCLLYLTELTVEGGEVIEAQFLIDRKNDYYYVERERLHLPTPQDIAGHHVGTLVDGELVRQRFPNGTQRLAYLIFDLLAIDNEDVTPKPFDKRLARIETLIYRPMREFAKRYPQDVDAQPFQIEMKKMEFPYGMEMMFRDRIPNLPHGNDGLIFTCKGTKYVAGTDQHILKWKPPVENTIDFRLLLGEFPWVEDPDDEVDGGFQDWDAMPEMELHVNHGDKKDEGYKYFAPLTLTVAEWEALKGLNQLIDGRIIECYRDPTDATADVWRPKLDDGVPRFRDDKTDANHIKTVNSVLESIQDAVTEEDLIAQAGAIRAEFKKRQKAREEEARRVEEMERRKRAERERQQAQQQAQRSQGDVKTEEVKEEEEDDGSRYED</sequence>
<keyword evidence="1" id="KW-0548">Nucleotidyltransferase</keyword>
<keyword evidence="1" id="KW-0808">Transferase</keyword>
<protein>
    <submittedName>
        <fullName evidence="1">Dcp1p-Dcp2p decapping enzyme complex alpha subunit</fullName>
        <ecNumber evidence="1">2.7.7.50</ecNumber>
    </submittedName>
</protein>
<dbReference type="EC" id="2.7.7.50" evidence="1"/>
<proteinExistence type="predicted"/>
<dbReference type="EMBL" id="JAUTXU010000164">
    <property type="protein sequence ID" value="KAK3702194.1"/>
    <property type="molecule type" value="Genomic_DNA"/>
</dbReference>
<name>A0ACC3MRT2_9PEZI</name>
<keyword evidence="2" id="KW-1185">Reference proteome</keyword>
<organism evidence="1 2">
    <name type="scientific">Vermiconidia calcicola</name>
    <dbReference type="NCBI Taxonomy" id="1690605"/>
    <lineage>
        <taxon>Eukaryota</taxon>
        <taxon>Fungi</taxon>
        <taxon>Dikarya</taxon>
        <taxon>Ascomycota</taxon>
        <taxon>Pezizomycotina</taxon>
        <taxon>Dothideomycetes</taxon>
        <taxon>Dothideomycetidae</taxon>
        <taxon>Mycosphaerellales</taxon>
        <taxon>Extremaceae</taxon>
        <taxon>Vermiconidia</taxon>
    </lineage>
</organism>
<reference evidence="1" key="1">
    <citation type="submission" date="2023-07" db="EMBL/GenBank/DDBJ databases">
        <title>Black Yeasts Isolated from many extreme environments.</title>
        <authorList>
            <person name="Coleine C."/>
            <person name="Stajich J.E."/>
            <person name="Selbmann L."/>
        </authorList>
    </citation>
    <scope>NUCLEOTIDE SEQUENCE</scope>
    <source>
        <strain evidence="1">CCFEE 5714</strain>
    </source>
</reference>
<evidence type="ECO:0000313" key="1">
    <source>
        <dbReference type="EMBL" id="KAK3702194.1"/>
    </source>
</evidence>
<evidence type="ECO:0000313" key="2">
    <source>
        <dbReference type="Proteomes" id="UP001281147"/>
    </source>
</evidence>
<dbReference type="Proteomes" id="UP001281147">
    <property type="component" value="Unassembled WGS sequence"/>
</dbReference>
<accession>A0ACC3MRT2</accession>
<gene>
    <name evidence="1" type="primary">CEG1_1</name>
    <name evidence="1" type="ORF">LTR37_015026</name>
</gene>
<comment type="caution">
    <text evidence="1">The sequence shown here is derived from an EMBL/GenBank/DDBJ whole genome shotgun (WGS) entry which is preliminary data.</text>
</comment>